<name>A0A239GLJ1_EKHLU</name>
<evidence type="ECO:0000256" key="5">
    <source>
        <dbReference type="ARBA" id="ARBA00022692"/>
    </source>
</evidence>
<organism evidence="11 12">
    <name type="scientific">Ekhidna lutea</name>
    <dbReference type="NCBI Taxonomy" id="447679"/>
    <lineage>
        <taxon>Bacteria</taxon>
        <taxon>Pseudomonadati</taxon>
        <taxon>Bacteroidota</taxon>
        <taxon>Cytophagia</taxon>
        <taxon>Cytophagales</taxon>
        <taxon>Reichenbachiellaceae</taxon>
        <taxon>Ekhidna</taxon>
    </lineage>
</organism>
<feature type="transmembrane region" description="Helical" evidence="9">
    <location>
        <begin position="192"/>
        <end position="214"/>
    </location>
</feature>
<feature type="transmembrane region" description="Helical" evidence="9">
    <location>
        <begin position="374"/>
        <end position="392"/>
    </location>
</feature>
<evidence type="ECO:0000256" key="7">
    <source>
        <dbReference type="ARBA" id="ARBA00023065"/>
    </source>
</evidence>
<evidence type="ECO:0000256" key="4">
    <source>
        <dbReference type="ARBA" id="ARBA00022475"/>
    </source>
</evidence>
<accession>A0A239GLJ1</accession>
<feature type="transmembrane region" description="Helical" evidence="9">
    <location>
        <begin position="30"/>
        <end position="50"/>
    </location>
</feature>
<feature type="transmembrane region" description="Helical" evidence="9">
    <location>
        <begin position="282"/>
        <end position="307"/>
    </location>
</feature>
<evidence type="ECO:0000256" key="2">
    <source>
        <dbReference type="ARBA" id="ARBA00022448"/>
    </source>
</evidence>
<feature type="transmembrane region" description="Helical" evidence="9">
    <location>
        <begin position="62"/>
        <end position="82"/>
    </location>
</feature>
<keyword evidence="5 9" id="KW-0812">Transmembrane</keyword>
<feature type="transmembrane region" description="Helical" evidence="9">
    <location>
        <begin position="130"/>
        <end position="150"/>
    </location>
</feature>
<dbReference type="EMBL" id="FZPD01000002">
    <property type="protein sequence ID" value="SNS69755.1"/>
    <property type="molecule type" value="Genomic_DNA"/>
</dbReference>
<proteinExistence type="predicted"/>
<dbReference type="InterPro" id="IPR038770">
    <property type="entry name" value="Na+/solute_symporter_sf"/>
</dbReference>
<gene>
    <name evidence="11" type="ORF">SAMN05421640_0896</name>
</gene>
<sequence>MEYYIIIAASLIIILSYLFNMVSDKSSIPSVLLLILLGVVGRELIGLLGVEKERILEIFSRIRILEVLGTLGLILIVLEAALELKIAKDKLKLISKSFIIALSGLILCMFAIATILIFSFKEMDWSTALIYATPLSILSSAIVIPSVVNLNEKDEEFHIYESTFSDILGIMIFYFLVELGSSTSNVMVLGDFTFGLVVTIVLSIILSYVLIYVFQNLETKVKLFLMIGVLFLLFSIGKLMHLSSLLIILVFGLILNNYKLFFVGRLKKYLRPMAIENIRETFLMITIESAFVVRTFFFVIFGFSIALSTLLDIKVAIISAAILIVIYVTRVVSFLPYKHENLRRAISIAPRGLITLLLFYSIPDEFIFEGFKSGILLFIIIVTSLVMTSGLVKKDKKNDEEISEVE</sequence>
<dbReference type="PANTHER" id="PTHR32507">
    <property type="entry name" value="NA(+)/H(+) ANTIPORTER 1"/>
    <property type="match status" value="1"/>
</dbReference>
<keyword evidence="7" id="KW-0406">Ion transport</keyword>
<evidence type="ECO:0000313" key="11">
    <source>
        <dbReference type="EMBL" id="SNS69755.1"/>
    </source>
</evidence>
<feature type="transmembrane region" description="Helical" evidence="9">
    <location>
        <begin position="345"/>
        <end position="362"/>
    </location>
</feature>
<dbReference type="GO" id="GO:0005886">
    <property type="term" value="C:plasma membrane"/>
    <property type="evidence" value="ECO:0007669"/>
    <property type="project" value="UniProtKB-SubCell"/>
</dbReference>
<feature type="transmembrane region" description="Helical" evidence="9">
    <location>
        <begin position="313"/>
        <end position="333"/>
    </location>
</feature>
<dbReference type="AlphaFoldDB" id="A0A239GLJ1"/>
<keyword evidence="2" id="KW-0813">Transport</keyword>
<dbReference type="InterPro" id="IPR006153">
    <property type="entry name" value="Cation/H_exchanger_TM"/>
</dbReference>
<dbReference type="Gene3D" id="1.20.1530.20">
    <property type="match status" value="1"/>
</dbReference>
<keyword evidence="12" id="KW-1185">Reference proteome</keyword>
<dbReference type="PANTHER" id="PTHR32507:SF0">
    <property type="entry name" value="NA(+)_H(+) ANTIPORTER 2-RELATED"/>
    <property type="match status" value="1"/>
</dbReference>
<evidence type="ECO:0000259" key="10">
    <source>
        <dbReference type="Pfam" id="PF00999"/>
    </source>
</evidence>
<evidence type="ECO:0000256" key="1">
    <source>
        <dbReference type="ARBA" id="ARBA00004651"/>
    </source>
</evidence>
<feature type="transmembrane region" description="Helical" evidence="9">
    <location>
        <begin position="221"/>
        <end position="237"/>
    </location>
</feature>
<dbReference type="GO" id="GO:0015297">
    <property type="term" value="F:antiporter activity"/>
    <property type="evidence" value="ECO:0007669"/>
    <property type="project" value="UniProtKB-KW"/>
</dbReference>
<evidence type="ECO:0000256" key="8">
    <source>
        <dbReference type="ARBA" id="ARBA00023136"/>
    </source>
</evidence>
<dbReference type="OrthoDB" id="643057at2"/>
<comment type="subcellular location">
    <subcellularLocation>
        <location evidence="1">Cell membrane</location>
        <topology evidence="1">Multi-pass membrane protein</topology>
    </subcellularLocation>
</comment>
<keyword evidence="4" id="KW-1003">Cell membrane</keyword>
<evidence type="ECO:0000256" key="9">
    <source>
        <dbReference type="SAM" id="Phobius"/>
    </source>
</evidence>
<evidence type="ECO:0000313" key="12">
    <source>
        <dbReference type="Proteomes" id="UP000198393"/>
    </source>
</evidence>
<dbReference type="RefSeq" id="WP_089355670.1">
    <property type="nucleotide sequence ID" value="NZ_FZPD01000002.1"/>
</dbReference>
<reference evidence="11 12" key="1">
    <citation type="submission" date="2017-06" db="EMBL/GenBank/DDBJ databases">
        <authorList>
            <person name="Kim H.J."/>
            <person name="Triplett B.A."/>
        </authorList>
    </citation>
    <scope>NUCLEOTIDE SEQUENCE [LARGE SCALE GENOMIC DNA]</scope>
    <source>
        <strain evidence="11 12">DSM 19307</strain>
    </source>
</reference>
<protein>
    <submittedName>
        <fullName evidence="11">Sodium/proton antiporter, CPA1 family</fullName>
    </submittedName>
</protein>
<feature type="transmembrane region" description="Helical" evidence="9">
    <location>
        <begin position="94"/>
        <end position="118"/>
    </location>
</feature>
<keyword evidence="3" id="KW-0050">Antiport</keyword>
<feature type="transmembrane region" description="Helical" evidence="9">
    <location>
        <begin position="243"/>
        <end position="261"/>
    </location>
</feature>
<feature type="transmembrane region" description="Helical" evidence="9">
    <location>
        <begin position="6"/>
        <end position="23"/>
    </location>
</feature>
<dbReference type="GO" id="GO:1902600">
    <property type="term" value="P:proton transmembrane transport"/>
    <property type="evidence" value="ECO:0007669"/>
    <property type="project" value="InterPro"/>
</dbReference>
<keyword evidence="8 9" id="KW-0472">Membrane</keyword>
<feature type="transmembrane region" description="Helical" evidence="9">
    <location>
        <begin position="157"/>
        <end position="177"/>
    </location>
</feature>
<feature type="domain" description="Cation/H+ exchanger transmembrane" evidence="10">
    <location>
        <begin position="12"/>
        <end position="389"/>
    </location>
</feature>
<evidence type="ECO:0000256" key="3">
    <source>
        <dbReference type="ARBA" id="ARBA00022449"/>
    </source>
</evidence>
<dbReference type="Proteomes" id="UP000198393">
    <property type="component" value="Unassembled WGS sequence"/>
</dbReference>
<keyword evidence="6 9" id="KW-1133">Transmembrane helix</keyword>
<evidence type="ECO:0000256" key="6">
    <source>
        <dbReference type="ARBA" id="ARBA00022989"/>
    </source>
</evidence>
<dbReference type="Pfam" id="PF00999">
    <property type="entry name" value="Na_H_Exchanger"/>
    <property type="match status" value="1"/>
</dbReference>